<reference evidence="2" key="2">
    <citation type="submission" date="2021-02" db="EMBL/GenBank/DDBJ databases">
        <authorList>
            <person name="Kimball J.A."/>
            <person name="Haas M.W."/>
            <person name="Macchietto M."/>
            <person name="Kono T."/>
            <person name="Duquette J."/>
            <person name="Shao M."/>
        </authorList>
    </citation>
    <scope>NUCLEOTIDE SEQUENCE</scope>
    <source>
        <tissue evidence="2">Fresh leaf tissue</tissue>
    </source>
</reference>
<sequence>MPGGMFWLPLKRGAGLFEGRTAGPRTRLQDGARLLGDPTVKIRGSCGASWLCNRRGGPFSLAGQESAGRLPAMPRGGLDKEFRRRQRGPCTRAPPGNNSISCSTKGNGEAIATDIDITGEHHIHNSEHVENSKYFSCKILSKLEV</sequence>
<comment type="caution">
    <text evidence="2">The sequence shown here is derived from an EMBL/GenBank/DDBJ whole genome shotgun (WGS) entry which is preliminary data.</text>
</comment>
<feature type="region of interest" description="Disordered" evidence="1">
    <location>
        <begin position="63"/>
        <end position="104"/>
    </location>
</feature>
<evidence type="ECO:0000313" key="2">
    <source>
        <dbReference type="EMBL" id="KAG8052591.1"/>
    </source>
</evidence>
<protein>
    <submittedName>
        <fullName evidence="2">Uncharacterized protein</fullName>
    </submittedName>
</protein>
<evidence type="ECO:0000313" key="3">
    <source>
        <dbReference type="Proteomes" id="UP000729402"/>
    </source>
</evidence>
<reference evidence="2" key="1">
    <citation type="journal article" date="2021" name="bioRxiv">
        <title>Whole Genome Assembly and Annotation of Northern Wild Rice, Zizania palustris L., Supports a Whole Genome Duplication in the Zizania Genus.</title>
        <authorList>
            <person name="Haas M."/>
            <person name="Kono T."/>
            <person name="Macchietto M."/>
            <person name="Millas R."/>
            <person name="McGilp L."/>
            <person name="Shao M."/>
            <person name="Duquette J."/>
            <person name="Hirsch C.N."/>
            <person name="Kimball J."/>
        </authorList>
    </citation>
    <scope>NUCLEOTIDE SEQUENCE</scope>
    <source>
        <tissue evidence="2">Fresh leaf tissue</tissue>
    </source>
</reference>
<accession>A0A8J5VAF5</accession>
<organism evidence="2 3">
    <name type="scientific">Zizania palustris</name>
    <name type="common">Northern wild rice</name>
    <dbReference type="NCBI Taxonomy" id="103762"/>
    <lineage>
        <taxon>Eukaryota</taxon>
        <taxon>Viridiplantae</taxon>
        <taxon>Streptophyta</taxon>
        <taxon>Embryophyta</taxon>
        <taxon>Tracheophyta</taxon>
        <taxon>Spermatophyta</taxon>
        <taxon>Magnoliopsida</taxon>
        <taxon>Liliopsida</taxon>
        <taxon>Poales</taxon>
        <taxon>Poaceae</taxon>
        <taxon>BOP clade</taxon>
        <taxon>Oryzoideae</taxon>
        <taxon>Oryzeae</taxon>
        <taxon>Zizaniinae</taxon>
        <taxon>Zizania</taxon>
    </lineage>
</organism>
<name>A0A8J5VAF5_ZIZPA</name>
<dbReference type="Proteomes" id="UP000729402">
    <property type="component" value="Unassembled WGS sequence"/>
</dbReference>
<gene>
    <name evidence="2" type="ORF">GUJ93_ZPchr0001g32100</name>
</gene>
<evidence type="ECO:0000256" key="1">
    <source>
        <dbReference type="SAM" id="MobiDB-lite"/>
    </source>
</evidence>
<dbReference type="AlphaFoldDB" id="A0A8J5VAF5"/>
<dbReference type="EMBL" id="JAAALK010000288">
    <property type="protein sequence ID" value="KAG8052591.1"/>
    <property type="molecule type" value="Genomic_DNA"/>
</dbReference>
<proteinExistence type="predicted"/>
<keyword evidence="3" id="KW-1185">Reference proteome</keyword>